<dbReference type="InterPro" id="IPR017142">
    <property type="entry name" value="Nitric_oxide_synthase_Oase-su"/>
</dbReference>
<dbReference type="InterPro" id="IPR004030">
    <property type="entry name" value="NOS_N"/>
</dbReference>
<dbReference type="RefSeq" id="WP_003321912.1">
    <property type="nucleotide sequence ID" value="NZ_ALPT02000028.1"/>
</dbReference>
<comment type="miscellaneous">
    <text evidence="11">This protein is similar to the oxygenase domain of eukaryotic nitric oxide synthases but lacks the reductase domain which, in eukaryotes, is responsible for transfer of electrons to the ferric heme during nitric oxide synthesis.</text>
</comment>
<dbReference type="InterPro" id="IPR044944">
    <property type="entry name" value="NOS_dom_3"/>
</dbReference>
<dbReference type="STRING" id="1218173.BALCAV_0209925"/>
<evidence type="ECO:0000313" key="16">
    <source>
        <dbReference type="Proteomes" id="UP000002754"/>
    </source>
</evidence>
<evidence type="ECO:0000256" key="1">
    <source>
        <dbReference type="ARBA" id="ARBA00001971"/>
    </source>
</evidence>
<dbReference type="EC" id="1.14.14.47" evidence="4 11"/>
<keyword evidence="9 11" id="KW-0408">Iron</keyword>
<evidence type="ECO:0000256" key="5">
    <source>
        <dbReference type="ARBA" id="ARBA00018859"/>
    </source>
</evidence>
<feature type="binding site" description="axial binding residue" evidence="12">
    <location>
        <position position="67"/>
    </location>
    <ligand>
        <name>heme</name>
        <dbReference type="ChEBI" id="CHEBI:30413"/>
    </ligand>
    <ligandPart>
        <name>Fe</name>
        <dbReference type="ChEBI" id="CHEBI:18248"/>
    </ligandPart>
</feature>
<keyword evidence="6 11" id="KW-0349">Heme</keyword>
<evidence type="ECO:0000313" key="14">
    <source>
        <dbReference type="EMBL" id="KGA97478.1"/>
    </source>
</evidence>
<comment type="catalytic activity">
    <reaction evidence="10">
        <text>3 reduced [flavodoxin] + 2 L-arginine + 4 O2 = 3 oxidized [flavodoxin] + 2 L-citrulline + 2 nitric oxide + 4 H2O + 5 H(+)</text>
        <dbReference type="Rhea" id="RHEA:52324"/>
        <dbReference type="Rhea" id="RHEA-COMP:10622"/>
        <dbReference type="Rhea" id="RHEA-COMP:10623"/>
        <dbReference type="ChEBI" id="CHEBI:15377"/>
        <dbReference type="ChEBI" id="CHEBI:15378"/>
        <dbReference type="ChEBI" id="CHEBI:15379"/>
        <dbReference type="ChEBI" id="CHEBI:16480"/>
        <dbReference type="ChEBI" id="CHEBI:32682"/>
        <dbReference type="ChEBI" id="CHEBI:57618"/>
        <dbReference type="ChEBI" id="CHEBI:57743"/>
        <dbReference type="ChEBI" id="CHEBI:58210"/>
        <dbReference type="EC" id="1.14.14.47"/>
    </reaction>
</comment>
<comment type="function">
    <text evidence="2 11">Catalyzes the production of nitric oxide.</text>
</comment>
<reference evidence="15 17" key="2">
    <citation type="submission" date="2014-01" db="EMBL/GenBank/DDBJ databases">
        <title>Draft genome sequencing of Bacillus alcalophilus CGMCC 1.3604.</title>
        <authorList>
            <person name="Yang J."/>
            <person name="Diao L."/>
            <person name="Yang S."/>
        </authorList>
    </citation>
    <scope>NUCLEOTIDE SEQUENCE [LARGE SCALE GENOMIC DNA]</scope>
    <source>
        <strain evidence="15 17">CGMCC 1.3604</strain>
    </source>
</reference>
<comment type="caution">
    <text evidence="14">The sequence shown here is derived from an EMBL/GenBank/DDBJ whole genome shotgun (WGS) entry which is preliminary data.</text>
</comment>
<accession>A0A094WNC5</accession>
<dbReference type="GO" id="GO:0004517">
    <property type="term" value="F:nitric-oxide synthase activity"/>
    <property type="evidence" value="ECO:0007669"/>
    <property type="project" value="InterPro"/>
</dbReference>
<dbReference type="Gene3D" id="3.90.1230.10">
    <property type="entry name" value="Nitric Oxide Synthase, Chain A, domain 3"/>
    <property type="match status" value="1"/>
</dbReference>
<dbReference type="InterPro" id="IPR044940">
    <property type="entry name" value="NOS_dom_2"/>
</dbReference>
<dbReference type="PANTHER" id="PTHR43410:SF1">
    <property type="entry name" value="NITRIC OXIDE SYNTHASE"/>
    <property type="match status" value="1"/>
</dbReference>
<dbReference type="GO" id="GO:0046872">
    <property type="term" value="F:metal ion binding"/>
    <property type="evidence" value="ECO:0007669"/>
    <property type="project" value="UniProtKB-KW"/>
</dbReference>
<dbReference type="Proteomes" id="UP000297014">
    <property type="component" value="Unassembled WGS sequence"/>
</dbReference>
<dbReference type="Pfam" id="PF02898">
    <property type="entry name" value="NO_synthase"/>
    <property type="match status" value="1"/>
</dbReference>
<dbReference type="GO" id="GO:0020037">
    <property type="term" value="F:heme binding"/>
    <property type="evidence" value="ECO:0007669"/>
    <property type="project" value="InterPro"/>
</dbReference>
<dbReference type="SUPFAM" id="SSF56512">
    <property type="entry name" value="Nitric oxide (NO) synthase oxygenase domain"/>
    <property type="match status" value="1"/>
</dbReference>
<dbReference type="Gene3D" id="3.90.440.10">
    <property type="entry name" value="Nitric Oxide Synthase,Heme Domain,Chain A domain 2"/>
    <property type="match status" value="1"/>
</dbReference>
<evidence type="ECO:0000256" key="8">
    <source>
        <dbReference type="ARBA" id="ARBA00023002"/>
    </source>
</evidence>
<evidence type="ECO:0000256" key="11">
    <source>
        <dbReference type="PIRNR" id="PIRNR037219"/>
    </source>
</evidence>
<evidence type="ECO:0000256" key="10">
    <source>
        <dbReference type="ARBA" id="ARBA00048713"/>
    </source>
</evidence>
<comment type="similarity">
    <text evidence="3 11">Belongs to the NOS family. Bacterial NOS oxygenase subfamily.</text>
</comment>
<evidence type="ECO:0000259" key="13">
    <source>
        <dbReference type="Pfam" id="PF02898"/>
    </source>
</evidence>
<name>A0A094WNC5_ALKAL</name>
<evidence type="ECO:0000256" key="7">
    <source>
        <dbReference type="ARBA" id="ARBA00022723"/>
    </source>
</evidence>
<dbReference type="Gene3D" id="3.90.340.10">
    <property type="entry name" value="Nitric Oxide Synthase, Chain A, domain 1"/>
    <property type="match status" value="1"/>
</dbReference>
<evidence type="ECO:0000313" key="15">
    <source>
        <dbReference type="EMBL" id="THG92236.1"/>
    </source>
</evidence>
<dbReference type="InterPro" id="IPR050607">
    <property type="entry name" value="NOS"/>
</dbReference>
<comment type="subunit">
    <text evidence="11">Homodimer.</text>
</comment>
<dbReference type="PIRSF" id="PIRSF037219">
    <property type="entry name" value="NOS_oxygenase"/>
    <property type="match status" value="1"/>
</dbReference>
<keyword evidence="8 11" id="KW-0560">Oxidoreductase</keyword>
<dbReference type="InterPro" id="IPR036119">
    <property type="entry name" value="NOS_N_sf"/>
</dbReference>
<dbReference type="eggNOG" id="COG4362">
    <property type="taxonomic scope" value="Bacteria"/>
</dbReference>
<proteinExistence type="inferred from homology"/>
<evidence type="ECO:0000256" key="4">
    <source>
        <dbReference type="ARBA" id="ARBA00012735"/>
    </source>
</evidence>
<organism evidence="14 16">
    <name type="scientific">Alkalihalobacillus alcalophilus ATCC 27647 = CGMCC 1.3604</name>
    <dbReference type="NCBI Taxonomy" id="1218173"/>
    <lineage>
        <taxon>Bacteria</taxon>
        <taxon>Bacillati</taxon>
        <taxon>Bacillota</taxon>
        <taxon>Bacilli</taxon>
        <taxon>Bacillales</taxon>
        <taxon>Bacillaceae</taxon>
        <taxon>Alkalihalobacillus</taxon>
    </lineage>
</organism>
<dbReference type="EMBL" id="ALPT02000028">
    <property type="protein sequence ID" value="KGA97478.1"/>
    <property type="molecule type" value="Genomic_DNA"/>
</dbReference>
<evidence type="ECO:0000256" key="12">
    <source>
        <dbReference type="PIRSR" id="PIRSR037219-1"/>
    </source>
</evidence>
<dbReference type="AlphaFoldDB" id="A0A094WNC5"/>
<dbReference type="GO" id="GO:0006809">
    <property type="term" value="P:nitric oxide biosynthetic process"/>
    <property type="evidence" value="ECO:0007669"/>
    <property type="project" value="InterPro"/>
</dbReference>
<evidence type="ECO:0000256" key="6">
    <source>
        <dbReference type="ARBA" id="ARBA00022617"/>
    </source>
</evidence>
<keyword evidence="7 11" id="KW-0479">Metal-binding</keyword>
<dbReference type="PANTHER" id="PTHR43410">
    <property type="entry name" value="NITRIC OXIDE SYNTHASE OXYGENASE"/>
    <property type="match status" value="1"/>
</dbReference>
<dbReference type="Proteomes" id="UP000002754">
    <property type="component" value="Unassembled WGS sequence"/>
</dbReference>
<keyword evidence="16" id="KW-1185">Reference proteome</keyword>
<evidence type="ECO:0000256" key="9">
    <source>
        <dbReference type="ARBA" id="ARBA00023004"/>
    </source>
</evidence>
<protein>
    <recommendedName>
        <fullName evidence="5 11">Nitric oxide synthase oxygenase</fullName>
        <ecNumber evidence="4 11">1.14.14.47</ecNumber>
    </recommendedName>
</protein>
<sequence>MFSKEELFIEAKQFVETCYYELAKSEQELKRRLNEVHEEIEQTGTYHHTYEELSHGAKMAWRNSNKCIGRLFWDSMHVRDARHAETTSDILDELFDHIHYATNAGKIRPTITIFRANHPSHPEIKILNHQLFRYAGFETEYGIIGDPASIEFTKVCLDLGWQGIRSDFQLLPIVVQIGEEEPRWCTIPEHLIEEVDIEHPTNELVAELELKWYAVPIISDMVLEIGGIRYSAAPFNGWYMGTEIAARNFADPFRYDMLRRVAKIFQLNQERESSLWRDEALIELNKAVLYSYKKAGVSIVDHHTAAKQFKTFEEKEAQLNRDVTGDWTWLIPPISPATTHIFHQQYENRIVTPNYFRKDELR</sequence>
<evidence type="ECO:0000313" key="17">
    <source>
        <dbReference type="Proteomes" id="UP000297014"/>
    </source>
</evidence>
<evidence type="ECO:0000256" key="3">
    <source>
        <dbReference type="ARBA" id="ARBA00005411"/>
    </source>
</evidence>
<dbReference type="InterPro" id="IPR044943">
    <property type="entry name" value="NOS_dom_1"/>
</dbReference>
<gene>
    <name evidence="15" type="ORF">AJ85_13755</name>
    <name evidence="14" type="ORF">BALCAV_0209925</name>
</gene>
<feature type="domain" description="Nitric oxide synthase (NOS)" evidence="13">
    <location>
        <begin position="4"/>
        <end position="360"/>
    </location>
</feature>
<comment type="cofactor">
    <cofactor evidence="1 11 12">
        <name>heme</name>
        <dbReference type="ChEBI" id="CHEBI:30413"/>
    </cofactor>
</comment>
<dbReference type="EMBL" id="JALP01000009">
    <property type="protein sequence ID" value="THG92236.1"/>
    <property type="molecule type" value="Genomic_DNA"/>
</dbReference>
<evidence type="ECO:0000256" key="2">
    <source>
        <dbReference type="ARBA" id="ARBA00002642"/>
    </source>
</evidence>
<reference evidence="14 16" key="1">
    <citation type="journal article" date="2014" name="Genome Announc.">
        <title>Draft Genome Sequence of Bacillus alcalophilus AV1934, a Classic Alkaliphile Isolated from Human Feces in 1934.</title>
        <authorList>
            <person name="Attie O."/>
            <person name="Jayaprakash A."/>
            <person name="Shah H."/>
            <person name="Paulsen I.T."/>
            <person name="Morino M."/>
            <person name="Takahashi Y."/>
            <person name="Narumi I."/>
            <person name="Sachidanandam R."/>
            <person name="Satoh K."/>
            <person name="Ito M."/>
            <person name="Krulwich T.A."/>
        </authorList>
    </citation>
    <scope>NUCLEOTIDE SEQUENCE [LARGE SCALE GENOMIC DNA]</scope>
    <source>
        <strain evidence="14 16">AV1934</strain>
    </source>
</reference>
<dbReference type="OrthoDB" id="3398374at2"/>